<feature type="domain" description="DRBM" evidence="9">
    <location>
        <begin position="172"/>
        <end position="242"/>
    </location>
</feature>
<evidence type="ECO:0000259" key="9">
    <source>
        <dbReference type="PROSITE" id="PS50137"/>
    </source>
</evidence>
<evidence type="ECO:0000256" key="5">
    <source>
        <dbReference type="ARBA" id="ARBA00022759"/>
    </source>
</evidence>
<evidence type="ECO:0000256" key="1">
    <source>
        <dbReference type="ARBA" id="ARBA00000109"/>
    </source>
</evidence>
<reference evidence="12" key="1">
    <citation type="journal article" date="2014" name="Sci. Data">
        <title>Genomes of diverse isolates of the marine cyanobacterium Prochlorococcus.</title>
        <authorList>
            <person name="Biller S."/>
            <person name="Berube P."/>
            <person name="Thompson J."/>
            <person name="Kelly L."/>
            <person name="Roggensack S."/>
            <person name="Awad L."/>
            <person name="Roache-Johnson K."/>
            <person name="Ding H."/>
            <person name="Giovannoni S.J."/>
            <person name="Moore L.R."/>
            <person name="Chisholm S.W."/>
        </authorList>
    </citation>
    <scope>NUCLEOTIDE SEQUENCE [LARGE SCALE GENOMIC DNA]</scope>
    <source>
        <strain evidence="12">PAC1</strain>
    </source>
</reference>
<feature type="binding site" evidence="8">
    <location>
        <position position="130"/>
    </location>
    <ligand>
        <name>Mg(2+)</name>
        <dbReference type="ChEBI" id="CHEBI:18420"/>
    </ligand>
</feature>
<keyword evidence="5 8" id="KW-0255">Endonuclease</keyword>
<evidence type="ECO:0000313" key="11">
    <source>
        <dbReference type="EMBL" id="KGG21938.1"/>
    </source>
</evidence>
<dbReference type="CDD" id="cd10845">
    <property type="entry name" value="DSRM_RNAse_III_family"/>
    <property type="match status" value="1"/>
</dbReference>
<comment type="subcellular location">
    <subcellularLocation>
        <location evidence="8">Cytoplasm</location>
    </subcellularLocation>
</comment>
<dbReference type="GO" id="GO:0019843">
    <property type="term" value="F:rRNA binding"/>
    <property type="evidence" value="ECO:0007669"/>
    <property type="project" value="UniProtKB-KW"/>
</dbReference>
<evidence type="ECO:0000256" key="6">
    <source>
        <dbReference type="ARBA" id="ARBA00022801"/>
    </source>
</evidence>
<evidence type="ECO:0000256" key="7">
    <source>
        <dbReference type="ARBA" id="ARBA00022884"/>
    </source>
</evidence>
<keyword evidence="8" id="KW-0479">Metal-binding</keyword>
<keyword evidence="8" id="KW-0699">rRNA-binding</keyword>
<dbReference type="NCBIfam" id="TIGR02191">
    <property type="entry name" value="RNaseIII"/>
    <property type="match status" value="1"/>
</dbReference>
<dbReference type="GO" id="GO:0010468">
    <property type="term" value="P:regulation of gene expression"/>
    <property type="evidence" value="ECO:0007669"/>
    <property type="project" value="TreeGrafter"/>
</dbReference>
<dbReference type="Pfam" id="PF00035">
    <property type="entry name" value="dsrm"/>
    <property type="match status" value="1"/>
</dbReference>
<dbReference type="SMART" id="SM00358">
    <property type="entry name" value="DSRM"/>
    <property type="match status" value="1"/>
</dbReference>
<comment type="catalytic activity">
    <reaction evidence="1 8">
        <text>Endonucleolytic cleavage to 5'-phosphomonoester.</text>
        <dbReference type="EC" id="3.1.26.3"/>
    </reaction>
</comment>
<dbReference type="HAMAP" id="MF_00104">
    <property type="entry name" value="RNase_III"/>
    <property type="match status" value="1"/>
</dbReference>
<sequence length="247" mass="28393">MKISNHRVEEIINFIKGLKLDQKFQKEFTKEKIKNILYINESLTHSSANNEINYENLEFLGDAVLRLIASDFIKNKYPFMQVGERSELRSHLVSDQWLEEVGKKIEIKNVLVVGNKALRDKSANATIQAEATEALIGALYESLTIVEPIKDWLIPFWEEKSKEVLADPHKKNYKSALQELTQSKGLSIPIYKTIEIDKKHDNPERFFCNVYVKNRSIAEGSGKSMKQAEKNAASKALKYFENNVIDQ</sequence>
<keyword evidence="6 8" id="KW-0378">Hydrolase</keyword>
<feature type="binding site" evidence="8">
    <location>
        <position position="133"/>
    </location>
    <ligand>
        <name>Mg(2+)</name>
        <dbReference type="ChEBI" id="CHEBI:18420"/>
    </ligand>
</feature>
<keyword evidence="8" id="KW-0460">Magnesium</keyword>
<keyword evidence="3 8" id="KW-0507">mRNA processing</keyword>
<dbReference type="SUPFAM" id="SSF69065">
    <property type="entry name" value="RNase III domain-like"/>
    <property type="match status" value="1"/>
</dbReference>
<dbReference type="InterPro" id="IPR036389">
    <property type="entry name" value="RNase_III_sf"/>
</dbReference>
<evidence type="ECO:0000256" key="4">
    <source>
        <dbReference type="ARBA" id="ARBA00022722"/>
    </source>
</evidence>
<feature type="domain" description="RNase III" evidence="10">
    <location>
        <begin position="19"/>
        <end position="144"/>
    </location>
</feature>
<comment type="similarity">
    <text evidence="2">Belongs to the ribonuclease III family.</text>
</comment>
<dbReference type="AlphaFoldDB" id="A0A0A2C6I6"/>
<dbReference type="RefSeq" id="WP_036904470.1">
    <property type="nucleotide sequence ID" value="NZ_CP138967.1"/>
</dbReference>
<dbReference type="EMBL" id="JNAX01000004">
    <property type="protein sequence ID" value="KGG21938.1"/>
    <property type="molecule type" value="Genomic_DNA"/>
</dbReference>
<keyword evidence="7 8" id="KW-0694">RNA-binding</keyword>
<feature type="active site" evidence="8">
    <location>
        <position position="62"/>
    </location>
</feature>
<keyword evidence="8" id="KW-0963">Cytoplasm</keyword>
<dbReference type="SUPFAM" id="SSF54768">
    <property type="entry name" value="dsRNA-binding domain-like"/>
    <property type="match status" value="1"/>
</dbReference>
<dbReference type="InterPro" id="IPR014720">
    <property type="entry name" value="dsRBD_dom"/>
</dbReference>
<dbReference type="PROSITE" id="PS50137">
    <property type="entry name" value="DS_RBD"/>
    <property type="match status" value="1"/>
</dbReference>
<dbReference type="GO" id="GO:0004525">
    <property type="term" value="F:ribonuclease III activity"/>
    <property type="evidence" value="ECO:0007669"/>
    <property type="project" value="UniProtKB-UniRule"/>
</dbReference>
<dbReference type="Gene3D" id="3.30.160.20">
    <property type="match status" value="1"/>
</dbReference>
<dbReference type="Gene3D" id="1.10.1520.10">
    <property type="entry name" value="Ribonuclease III domain"/>
    <property type="match status" value="1"/>
</dbReference>
<dbReference type="InterPro" id="IPR000999">
    <property type="entry name" value="RNase_III_dom"/>
</dbReference>
<dbReference type="PANTHER" id="PTHR11207">
    <property type="entry name" value="RIBONUCLEASE III"/>
    <property type="match status" value="1"/>
</dbReference>
<dbReference type="GO" id="GO:0046872">
    <property type="term" value="F:metal ion binding"/>
    <property type="evidence" value="ECO:0007669"/>
    <property type="project" value="UniProtKB-KW"/>
</dbReference>
<evidence type="ECO:0000313" key="12">
    <source>
        <dbReference type="Proteomes" id="UP000030392"/>
    </source>
</evidence>
<evidence type="ECO:0000256" key="8">
    <source>
        <dbReference type="HAMAP-Rule" id="MF_00104"/>
    </source>
</evidence>
<dbReference type="Proteomes" id="UP000030392">
    <property type="component" value="Unassembled WGS sequence"/>
</dbReference>
<protein>
    <recommendedName>
        <fullName evidence="8">Ribonuclease 3</fullName>
        <ecNumber evidence="8">3.1.26.3</ecNumber>
    </recommendedName>
    <alternativeName>
        <fullName evidence="8">Ribonuclease III</fullName>
        <shortName evidence="8">RNase III</shortName>
    </alternativeName>
</protein>
<dbReference type="GO" id="GO:0006397">
    <property type="term" value="P:mRNA processing"/>
    <property type="evidence" value="ECO:0007669"/>
    <property type="project" value="UniProtKB-UniRule"/>
</dbReference>
<name>A0A0A2C6I6_PROMR</name>
<dbReference type="InterPro" id="IPR011907">
    <property type="entry name" value="RNase_III"/>
</dbReference>
<comment type="function">
    <text evidence="8">Digests double-stranded RNA. Involved in the processing of primary rRNA transcript to yield the immediate precursors to the large and small rRNAs (23S and 16S). Processes some mRNAs, and tRNAs when they are encoded in the rRNA operon. Processes pre-crRNA and tracrRNA of type II CRISPR loci if present in the organism.</text>
</comment>
<dbReference type="SMART" id="SM00535">
    <property type="entry name" value="RIBOc"/>
    <property type="match status" value="1"/>
</dbReference>
<dbReference type="PANTHER" id="PTHR11207:SF0">
    <property type="entry name" value="RIBONUCLEASE 3"/>
    <property type="match status" value="1"/>
</dbReference>
<keyword evidence="8" id="KW-0819">tRNA processing</keyword>
<feature type="binding site" evidence="8">
    <location>
        <position position="58"/>
    </location>
    <ligand>
        <name>Mg(2+)</name>
        <dbReference type="ChEBI" id="CHEBI:18420"/>
    </ligand>
</feature>
<dbReference type="GO" id="GO:0006364">
    <property type="term" value="P:rRNA processing"/>
    <property type="evidence" value="ECO:0007669"/>
    <property type="project" value="UniProtKB-UniRule"/>
</dbReference>
<feature type="active site" evidence="8">
    <location>
        <position position="133"/>
    </location>
</feature>
<organism evidence="11 12">
    <name type="scientific">Prochlorococcus marinus str. PAC1</name>
    <dbReference type="NCBI Taxonomy" id="59924"/>
    <lineage>
        <taxon>Bacteria</taxon>
        <taxon>Bacillati</taxon>
        <taxon>Cyanobacteriota</taxon>
        <taxon>Cyanophyceae</taxon>
        <taxon>Synechococcales</taxon>
        <taxon>Prochlorococcaceae</taxon>
        <taxon>Prochlorococcus</taxon>
    </lineage>
</organism>
<dbReference type="GO" id="GO:0005737">
    <property type="term" value="C:cytoplasm"/>
    <property type="evidence" value="ECO:0007669"/>
    <property type="project" value="UniProtKB-SubCell"/>
</dbReference>
<comment type="cofactor">
    <cofactor evidence="8">
        <name>Mg(2+)</name>
        <dbReference type="ChEBI" id="CHEBI:18420"/>
    </cofactor>
</comment>
<dbReference type="GO" id="GO:0008033">
    <property type="term" value="P:tRNA processing"/>
    <property type="evidence" value="ECO:0007669"/>
    <property type="project" value="UniProtKB-KW"/>
</dbReference>
<dbReference type="EC" id="3.1.26.3" evidence="8"/>
<evidence type="ECO:0000256" key="3">
    <source>
        <dbReference type="ARBA" id="ARBA00022664"/>
    </source>
</evidence>
<comment type="subunit">
    <text evidence="8">Homodimer.</text>
</comment>
<proteinExistence type="inferred from homology"/>
<dbReference type="CDD" id="cd00593">
    <property type="entry name" value="RIBOc"/>
    <property type="match status" value="1"/>
</dbReference>
<dbReference type="PROSITE" id="PS50142">
    <property type="entry name" value="RNASE_3_2"/>
    <property type="match status" value="1"/>
</dbReference>
<evidence type="ECO:0000256" key="2">
    <source>
        <dbReference type="ARBA" id="ARBA00010183"/>
    </source>
</evidence>
<dbReference type="Pfam" id="PF14622">
    <property type="entry name" value="Ribonucleas_3_3"/>
    <property type="match status" value="1"/>
</dbReference>
<accession>A0A0A2C6I6</accession>
<gene>
    <name evidence="8" type="primary">rnc</name>
    <name evidence="11" type="ORF">EV03_0257</name>
</gene>
<dbReference type="GO" id="GO:0003725">
    <property type="term" value="F:double-stranded RNA binding"/>
    <property type="evidence" value="ECO:0007669"/>
    <property type="project" value="TreeGrafter"/>
</dbReference>
<keyword evidence="8" id="KW-0698">rRNA processing</keyword>
<evidence type="ECO:0000259" key="10">
    <source>
        <dbReference type="PROSITE" id="PS50142"/>
    </source>
</evidence>
<comment type="caution">
    <text evidence="11">The sequence shown here is derived from an EMBL/GenBank/DDBJ whole genome shotgun (WGS) entry which is preliminary data.</text>
</comment>
<keyword evidence="4 8" id="KW-0540">Nuclease</keyword>